<evidence type="ECO:0008006" key="3">
    <source>
        <dbReference type="Google" id="ProtNLM"/>
    </source>
</evidence>
<dbReference type="RefSeq" id="WP_197969651.1">
    <property type="nucleotide sequence ID" value="NZ_JACEGD010000075.1"/>
</dbReference>
<gene>
    <name evidence="1" type="ORF">H1B27_38755</name>
</gene>
<organism evidence="1 2">
    <name type="scientific">Bradyrhizobium diversitatis</name>
    <dbReference type="NCBI Taxonomy" id="2755406"/>
    <lineage>
        <taxon>Bacteria</taxon>
        <taxon>Pseudomonadati</taxon>
        <taxon>Pseudomonadota</taxon>
        <taxon>Alphaproteobacteria</taxon>
        <taxon>Hyphomicrobiales</taxon>
        <taxon>Nitrobacteraceae</taxon>
        <taxon>Bradyrhizobium</taxon>
    </lineage>
</organism>
<evidence type="ECO:0000313" key="2">
    <source>
        <dbReference type="Proteomes" id="UP001194539"/>
    </source>
</evidence>
<keyword evidence="2" id="KW-1185">Reference proteome</keyword>
<comment type="caution">
    <text evidence="1">The sequence shown here is derived from an EMBL/GenBank/DDBJ whole genome shotgun (WGS) entry which is preliminary data.</text>
</comment>
<accession>A0ABS0PFS1</accession>
<proteinExistence type="predicted"/>
<protein>
    <recommendedName>
        <fullName evidence="3">DUF4292 domain-containing protein</fullName>
    </recommendedName>
</protein>
<sequence length="274" mass="29956">MQLSIPSVDQHNLRTLDAFHAQPIAVGVSEGFNGFDMSISGRETMALRRVRWLTGLLILGSLLTGCGSLSETIRYRLTINVEVDGKLVSGSGVIQVKQTDTRGLFGSMGGFGNEVSGEAIVVDLGPHGVLFALLHGPKAGYGDLGGPAWMLFHAFADLLKIETDPLPQMRLLREHHPRRVLEVDEIPMLVKFRDLDDPKSVEQIEPGNLAATFGSGIALRDAVIEVTEAPLTTGIEVKLPWLKTMKTHLDGDQYHSRSTLANELSARDFHRDNL</sequence>
<evidence type="ECO:0000313" key="1">
    <source>
        <dbReference type="EMBL" id="MBH5392150.1"/>
    </source>
</evidence>
<dbReference type="EMBL" id="JACEGD010000075">
    <property type="protein sequence ID" value="MBH5392150.1"/>
    <property type="molecule type" value="Genomic_DNA"/>
</dbReference>
<dbReference type="Proteomes" id="UP001194539">
    <property type="component" value="Unassembled WGS sequence"/>
</dbReference>
<name>A0ABS0PFS1_9BRAD</name>
<reference evidence="1 2" key="1">
    <citation type="submission" date="2020-07" db="EMBL/GenBank/DDBJ databases">
        <title>Bradyrhizobium diversity isolated from nodules of indigenous legumes of Western Australia.</title>
        <authorList>
            <person name="Klepa M.S."/>
        </authorList>
    </citation>
    <scope>NUCLEOTIDE SEQUENCE [LARGE SCALE GENOMIC DNA]</scope>
    <source>
        <strain evidence="1 2">CNPSo 4019</strain>
    </source>
</reference>